<protein>
    <submittedName>
        <fullName evidence="11">Putative monosaccharide transporter</fullName>
    </submittedName>
</protein>
<gene>
    <name evidence="11" type="ORF">FA09DRAFT_360265</name>
</gene>
<dbReference type="SUPFAM" id="SSF103473">
    <property type="entry name" value="MFS general substrate transporter"/>
    <property type="match status" value="1"/>
</dbReference>
<sequence>MGGAAPVFAAASSAPIVKPKTLRQTLPAVAVAAFAAFGGVLYGYDTGTISGLLQNERFREDFGQFYQSDGVTGGIPSNPDTSGWSLSTSSTSLTTSILSVGTFFGALIGAPVADRLGRRWGLQIALLVFTVGVVMQLIAQALPLFDAGRVVAGLGVGILSTIIPMYQSEVAPRWIRGAVVSGYQWAITIGLLCASIANNGTKDYGNTGAYRIPIAIQIAFAIVLSVGLFFLPESPRWQIKRGRHELAAKALAKLNSTAIDDPVVVSELADVQTALDMELTLGNGSYLDCFRANERKNRARTLTGMALQGCQQLTGINFIFYYGTTFAASAGITNPFTFSIISNVVNVVATVPGMWAMERVGRRKLLIWGALGMCSMELIVAILGTIYNGSNPDAQRSLVAFVCIYVAMFASTWGPAAWVVCGEIFPLAIRAKALSLCTSSNWLFNWAIGYATPYMVDSGKGNANLQSKVFFVWAATCFGSAVFAHFFIVETRGLSLEEVDELYATTTPARSTRMNAEMQARRGELEGGKYVAGDEQVEADAAKAHALKLDDKDAQ</sequence>
<dbReference type="CDD" id="cd17356">
    <property type="entry name" value="MFS_HXT"/>
    <property type="match status" value="1"/>
</dbReference>
<comment type="catalytic activity">
    <reaction evidence="7">
        <text>myo-inositol(out) + H(+)(out) = myo-inositol(in) + H(+)(in)</text>
        <dbReference type="Rhea" id="RHEA:60364"/>
        <dbReference type="ChEBI" id="CHEBI:15378"/>
        <dbReference type="ChEBI" id="CHEBI:17268"/>
    </reaction>
</comment>
<dbReference type="InterPro" id="IPR005829">
    <property type="entry name" value="Sugar_transporter_CS"/>
</dbReference>
<evidence type="ECO:0000256" key="3">
    <source>
        <dbReference type="ARBA" id="ARBA00022448"/>
    </source>
</evidence>
<evidence type="ECO:0000256" key="4">
    <source>
        <dbReference type="ARBA" id="ARBA00022692"/>
    </source>
</evidence>
<evidence type="ECO:0000313" key="11">
    <source>
        <dbReference type="EMBL" id="PWN98545.1"/>
    </source>
</evidence>
<feature type="transmembrane region" description="Helical" evidence="9">
    <location>
        <begin position="93"/>
        <end position="113"/>
    </location>
</feature>
<dbReference type="InterPro" id="IPR003663">
    <property type="entry name" value="Sugar/inositol_transpt"/>
</dbReference>
<dbReference type="EMBL" id="KZ819291">
    <property type="protein sequence ID" value="PWN98545.1"/>
    <property type="molecule type" value="Genomic_DNA"/>
</dbReference>
<evidence type="ECO:0000256" key="2">
    <source>
        <dbReference type="ARBA" id="ARBA00010992"/>
    </source>
</evidence>
<dbReference type="PROSITE" id="PS00217">
    <property type="entry name" value="SUGAR_TRANSPORT_2"/>
    <property type="match status" value="1"/>
</dbReference>
<feature type="transmembrane region" description="Helical" evidence="9">
    <location>
        <begin position="470"/>
        <end position="489"/>
    </location>
</feature>
<dbReference type="PRINTS" id="PR00171">
    <property type="entry name" value="SUGRTRNSPORT"/>
</dbReference>
<feature type="transmembrane region" description="Helical" evidence="9">
    <location>
        <begin position="178"/>
        <end position="197"/>
    </location>
</feature>
<dbReference type="InterPro" id="IPR020846">
    <property type="entry name" value="MFS_dom"/>
</dbReference>
<dbReference type="PANTHER" id="PTHR48022:SF17">
    <property type="entry name" value="HEXOSE TRANSPORTER"/>
    <property type="match status" value="1"/>
</dbReference>
<dbReference type="NCBIfam" id="TIGR00879">
    <property type="entry name" value="SP"/>
    <property type="match status" value="1"/>
</dbReference>
<accession>A0A316ZE30</accession>
<evidence type="ECO:0000259" key="10">
    <source>
        <dbReference type="PROSITE" id="PS50850"/>
    </source>
</evidence>
<dbReference type="Proteomes" id="UP000245946">
    <property type="component" value="Unassembled WGS sequence"/>
</dbReference>
<keyword evidence="6 9" id="KW-0472">Membrane</keyword>
<dbReference type="InterPro" id="IPR036259">
    <property type="entry name" value="MFS_trans_sf"/>
</dbReference>
<evidence type="ECO:0000256" key="6">
    <source>
        <dbReference type="ARBA" id="ARBA00023136"/>
    </source>
</evidence>
<dbReference type="FunFam" id="1.20.1250.20:FF:000078">
    <property type="entry name" value="MFS maltose transporter, putative"/>
    <property type="match status" value="1"/>
</dbReference>
<dbReference type="PANTHER" id="PTHR48022">
    <property type="entry name" value="PLASTIDIC GLUCOSE TRANSPORTER 4"/>
    <property type="match status" value="1"/>
</dbReference>
<evidence type="ECO:0000256" key="8">
    <source>
        <dbReference type="RuleBase" id="RU003346"/>
    </source>
</evidence>
<organism evidence="11 12">
    <name type="scientific">Tilletiopsis washingtonensis</name>
    <dbReference type="NCBI Taxonomy" id="58919"/>
    <lineage>
        <taxon>Eukaryota</taxon>
        <taxon>Fungi</taxon>
        <taxon>Dikarya</taxon>
        <taxon>Basidiomycota</taxon>
        <taxon>Ustilaginomycotina</taxon>
        <taxon>Exobasidiomycetes</taxon>
        <taxon>Entylomatales</taxon>
        <taxon>Entylomatales incertae sedis</taxon>
        <taxon>Tilletiopsis</taxon>
    </lineage>
</organism>
<evidence type="ECO:0000313" key="12">
    <source>
        <dbReference type="Proteomes" id="UP000245946"/>
    </source>
</evidence>
<dbReference type="AlphaFoldDB" id="A0A316ZE30"/>
<name>A0A316ZE30_9BASI</name>
<evidence type="ECO:0000256" key="9">
    <source>
        <dbReference type="SAM" id="Phobius"/>
    </source>
</evidence>
<evidence type="ECO:0000256" key="1">
    <source>
        <dbReference type="ARBA" id="ARBA00004141"/>
    </source>
</evidence>
<feature type="transmembrane region" description="Helical" evidence="9">
    <location>
        <begin position="120"/>
        <end position="141"/>
    </location>
</feature>
<keyword evidence="4 9" id="KW-0812">Transmembrane</keyword>
<dbReference type="InterPro" id="IPR050360">
    <property type="entry name" value="MFS_Sugar_Transporters"/>
</dbReference>
<evidence type="ECO:0000256" key="5">
    <source>
        <dbReference type="ARBA" id="ARBA00022989"/>
    </source>
</evidence>
<keyword evidence="12" id="KW-1185">Reference proteome</keyword>
<dbReference type="RefSeq" id="XP_025598824.1">
    <property type="nucleotide sequence ID" value="XM_025745209.1"/>
</dbReference>
<dbReference type="PROSITE" id="PS50850">
    <property type="entry name" value="MFS"/>
    <property type="match status" value="1"/>
</dbReference>
<feature type="transmembrane region" description="Helical" evidence="9">
    <location>
        <begin position="209"/>
        <end position="231"/>
    </location>
</feature>
<dbReference type="GO" id="GO:0016020">
    <property type="term" value="C:membrane"/>
    <property type="evidence" value="ECO:0007669"/>
    <property type="project" value="UniProtKB-SubCell"/>
</dbReference>
<dbReference type="STRING" id="58919.A0A316ZE30"/>
<feature type="transmembrane region" description="Helical" evidence="9">
    <location>
        <begin position="433"/>
        <end position="450"/>
    </location>
</feature>
<dbReference type="Pfam" id="PF00083">
    <property type="entry name" value="Sugar_tr"/>
    <property type="match status" value="1"/>
</dbReference>
<feature type="transmembrane region" description="Helical" evidence="9">
    <location>
        <begin position="399"/>
        <end position="421"/>
    </location>
</feature>
<dbReference type="GO" id="GO:0005351">
    <property type="term" value="F:carbohydrate:proton symporter activity"/>
    <property type="evidence" value="ECO:0007669"/>
    <property type="project" value="TreeGrafter"/>
</dbReference>
<feature type="domain" description="Major facilitator superfamily (MFS) profile" evidence="10">
    <location>
        <begin position="31"/>
        <end position="492"/>
    </location>
</feature>
<dbReference type="Gene3D" id="1.20.1250.20">
    <property type="entry name" value="MFS general substrate transporter like domains"/>
    <property type="match status" value="1"/>
</dbReference>
<keyword evidence="3 8" id="KW-0813">Transport</keyword>
<dbReference type="InterPro" id="IPR005828">
    <property type="entry name" value="MFS_sugar_transport-like"/>
</dbReference>
<dbReference type="OrthoDB" id="6612291at2759"/>
<dbReference type="GeneID" id="37272753"/>
<feature type="transmembrane region" description="Helical" evidence="9">
    <location>
        <begin position="26"/>
        <end position="44"/>
    </location>
</feature>
<proteinExistence type="inferred from homology"/>
<reference evidence="11 12" key="1">
    <citation type="journal article" date="2018" name="Mol. Biol. Evol.">
        <title>Broad Genomic Sampling Reveals a Smut Pathogenic Ancestry of the Fungal Clade Ustilaginomycotina.</title>
        <authorList>
            <person name="Kijpornyongpan T."/>
            <person name="Mondo S.J."/>
            <person name="Barry K."/>
            <person name="Sandor L."/>
            <person name="Lee J."/>
            <person name="Lipzen A."/>
            <person name="Pangilinan J."/>
            <person name="LaButti K."/>
            <person name="Hainaut M."/>
            <person name="Henrissat B."/>
            <person name="Grigoriev I.V."/>
            <person name="Spatafora J.W."/>
            <person name="Aime M.C."/>
        </authorList>
    </citation>
    <scope>NUCLEOTIDE SEQUENCE [LARGE SCALE GENOMIC DNA]</scope>
    <source>
        <strain evidence="11 12">MCA 4186</strain>
    </source>
</reference>
<evidence type="ECO:0000256" key="7">
    <source>
        <dbReference type="ARBA" id="ARBA00049119"/>
    </source>
</evidence>
<keyword evidence="5 9" id="KW-1133">Transmembrane helix</keyword>
<feature type="transmembrane region" description="Helical" evidence="9">
    <location>
        <begin position="147"/>
        <end position="166"/>
    </location>
</feature>
<feature type="transmembrane region" description="Helical" evidence="9">
    <location>
        <begin position="365"/>
        <end position="387"/>
    </location>
</feature>
<comment type="subcellular location">
    <subcellularLocation>
        <location evidence="1">Membrane</location>
        <topology evidence="1">Multi-pass membrane protein</topology>
    </subcellularLocation>
</comment>
<dbReference type="PROSITE" id="PS00216">
    <property type="entry name" value="SUGAR_TRANSPORT_1"/>
    <property type="match status" value="2"/>
</dbReference>
<comment type="similarity">
    <text evidence="2 8">Belongs to the major facilitator superfamily. Sugar transporter (TC 2.A.1.1) family.</text>
</comment>